<dbReference type="InterPro" id="IPR036603">
    <property type="entry name" value="RBP11-like"/>
</dbReference>
<dbReference type="Pfam" id="PF01193">
    <property type="entry name" value="RNA_pol_L"/>
    <property type="match status" value="1"/>
</dbReference>
<dbReference type="GO" id="GO:0006351">
    <property type="term" value="P:DNA-templated transcription"/>
    <property type="evidence" value="ECO:0007669"/>
    <property type="project" value="InterPro"/>
</dbReference>
<keyword evidence="5" id="KW-1185">Reference proteome</keyword>
<dbReference type="GO" id="GO:0000428">
    <property type="term" value="C:DNA-directed RNA polymerase complex"/>
    <property type="evidence" value="ECO:0007669"/>
    <property type="project" value="UniProtKB-KW"/>
</dbReference>
<dbReference type="SUPFAM" id="SSF55257">
    <property type="entry name" value="RBP11-like subunits of RNA polymerase"/>
    <property type="match status" value="1"/>
</dbReference>
<sequence>MTNSLCHIMLAEILTIAIDFIEIEVNSFVLNDEFITHHLGLILDGQCEYCFVKFHLKVRYHSDHTLDVISCDLKISNPSVVLTNAAQYAESGGYNAFEQRAESEMRVIVGKGITKDHAKWSLAPNVTSVYEPNMYINWIESIPTRLLTLIPILIRFTMGKAGLVEIYATEDSFIFIVESIGAIKALQMVINAIEVLKQKLDAIKLLEETEDTNDQLVNWVHTCLEDDWFDHLRKH</sequence>
<organism evidence="4 5">
    <name type="scientific">Nelumbo nucifera</name>
    <name type="common">Sacred lotus</name>
    <dbReference type="NCBI Taxonomy" id="4432"/>
    <lineage>
        <taxon>Eukaryota</taxon>
        <taxon>Viridiplantae</taxon>
        <taxon>Streptophyta</taxon>
        <taxon>Embryophyta</taxon>
        <taxon>Tracheophyta</taxon>
        <taxon>Spermatophyta</taxon>
        <taxon>Magnoliopsida</taxon>
        <taxon>Proteales</taxon>
        <taxon>Nelumbonaceae</taxon>
        <taxon>Nelumbo</taxon>
    </lineage>
</organism>
<dbReference type="EMBL" id="DUZY01000007">
    <property type="protein sequence ID" value="DAD44331.1"/>
    <property type="molecule type" value="Genomic_DNA"/>
</dbReference>
<comment type="caution">
    <text evidence="4">The sequence shown here is derived from an EMBL/GenBank/DDBJ whole genome shotgun (WGS) entry which is preliminary data.</text>
</comment>
<protein>
    <recommendedName>
        <fullName evidence="3">DNA-directed RNA polymerase RpoA/D/Rpb3-type domain-containing protein</fullName>
    </recommendedName>
</protein>
<evidence type="ECO:0000313" key="5">
    <source>
        <dbReference type="Proteomes" id="UP000607653"/>
    </source>
</evidence>
<dbReference type="SMART" id="SM00662">
    <property type="entry name" value="RPOLD"/>
    <property type="match status" value="1"/>
</dbReference>
<keyword evidence="1" id="KW-0240">DNA-directed RNA polymerase</keyword>
<gene>
    <name evidence="4" type="ORF">HUJ06_002561</name>
</gene>
<evidence type="ECO:0000313" key="4">
    <source>
        <dbReference type="EMBL" id="DAD44331.1"/>
    </source>
</evidence>
<dbReference type="SUPFAM" id="SSF56553">
    <property type="entry name" value="Insert subdomain of RNA polymerase alpha subunit"/>
    <property type="match status" value="1"/>
</dbReference>
<evidence type="ECO:0000256" key="2">
    <source>
        <dbReference type="ARBA" id="ARBA00023163"/>
    </source>
</evidence>
<dbReference type="InterPro" id="IPR011263">
    <property type="entry name" value="DNA-dir_RNA_pol_RpoA/D/Rpb3"/>
</dbReference>
<keyword evidence="2" id="KW-0804">Transcription</keyword>
<dbReference type="GO" id="GO:0046983">
    <property type="term" value="F:protein dimerization activity"/>
    <property type="evidence" value="ECO:0007669"/>
    <property type="project" value="InterPro"/>
</dbReference>
<feature type="domain" description="DNA-directed RNA polymerase RpoA/D/Rpb3-type" evidence="3">
    <location>
        <begin position="1"/>
        <end position="206"/>
    </location>
</feature>
<dbReference type="AlphaFoldDB" id="A0A822ZLA9"/>
<dbReference type="PANTHER" id="PTHR11800">
    <property type="entry name" value="DNA-DIRECTED RNA POLYMERASE"/>
    <property type="match status" value="1"/>
</dbReference>
<dbReference type="InterPro" id="IPR050518">
    <property type="entry name" value="Rpo3/RPB3_RNA_Pol_subunit"/>
</dbReference>
<dbReference type="PANTHER" id="PTHR11800:SF2">
    <property type="entry name" value="DNA-DIRECTED RNA POLYMERASE II SUBUNIT RPB3"/>
    <property type="match status" value="1"/>
</dbReference>
<dbReference type="Gene3D" id="3.30.1360.10">
    <property type="entry name" value="RNA polymerase, RBP11-like subunit"/>
    <property type="match status" value="1"/>
</dbReference>
<evidence type="ECO:0000256" key="1">
    <source>
        <dbReference type="ARBA" id="ARBA00022478"/>
    </source>
</evidence>
<dbReference type="Gene3D" id="2.170.120.12">
    <property type="entry name" value="DNA-directed RNA polymerase, insert domain"/>
    <property type="match status" value="1"/>
</dbReference>
<name>A0A822ZLA9_NELNU</name>
<reference evidence="4 5" key="1">
    <citation type="journal article" date="2020" name="Mol. Biol. Evol.">
        <title>Distinct Expression and Methylation Patterns for Genes with Different Fates following a Single Whole-Genome Duplication in Flowering Plants.</title>
        <authorList>
            <person name="Shi T."/>
            <person name="Rahmani R.S."/>
            <person name="Gugger P.F."/>
            <person name="Wang M."/>
            <person name="Li H."/>
            <person name="Zhang Y."/>
            <person name="Li Z."/>
            <person name="Wang Q."/>
            <person name="Van de Peer Y."/>
            <person name="Marchal K."/>
            <person name="Chen J."/>
        </authorList>
    </citation>
    <scope>NUCLEOTIDE SEQUENCE [LARGE SCALE GENOMIC DNA]</scope>
    <source>
        <tissue evidence="4">Leaf</tissue>
    </source>
</reference>
<dbReference type="Proteomes" id="UP000607653">
    <property type="component" value="Unassembled WGS sequence"/>
</dbReference>
<proteinExistence type="predicted"/>
<dbReference type="InterPro" id="IPR036643">
    <property type="entry name" value="RNApol_insert_sf"/>
</dbReference>
<dbReference type="GO" id="GO:0003899">
    <property type="term" value="F:DNA-directed RNA polymerase activity"/>
    <property type="evidence" value="ECO:0007669"/>
    <property type="project" value="InterPro"/>
</dbReference>
<accession>A0A822ZLA9</accession>
<evidence type="ECO:0000259" key="3">
    <source>
        <dbReference type="SMART" id="SM00662"/>
    </source>
</evidence>